<organism evidence="2 3">
    <name type="scientific">Phytophthora cactorum</name>
    <dbReference type="NCBI Taxonomy" id="29920"/>
    <lineage>
        <taxon>Eukaryota</taxon>
        <taxon>Sar</taxon>
        <taxon>Stramenopiles</taxon>
        <taxon>Oomycota</taxon>
        <taxon>Peronosporomycetes</taxon>
        <taxon>Peronosporales</taxon>
        <taxon>Peronosporaceae</taxon>
        <taxon>Phytophthora</taxon>
    </lineage>
</organism>
<proteinExistence type="predicted"/>
<dbReference type="OrthoDB" id="129373at2759"/>
<comment type="caution">
    <text evidence="2">The sequence shown here is derived from an EMBL/GenBank/DDBJ whole genome shotgun (WGS) entry which is preliminary data.</text>
</comment>
<dbReference type="AlphaFoldDB" id="A0A8T1UZF4"/>
<feature type="region of interest" description="Disordered" evidence="1">
    <location>
        <begin position="30"/>
        <end position="51"/>
    </location>
</feature>
<evidence type="ECO:0000313" key="2">
    <source>
        <dbReference type="EMBL" id="KAG6973884.1"/>
    </source>
</evidence>
<evidence type="ECO:0000256" key="1">
    <source>
        <dbReference type="SAM" id="MobiDB-lite"/>
    </source>
</evidence>
<protein>
    <submittedName>
        <fullName evidence="2">Uncharacterized protein</fullName>
    </submittedName>
</protein>
<evidence type="ECO:0000313" key="3">
    <source>
        <dbReference type="Proteomes" id="UP000688947"/>
    </source>
</evidence>
<gene>
    <name evidence="2" type="ORF">JG687_00000647</name>
</gene>
<name>A0A8T1UZF4_9STRA</name>
<sequence>MADGEAMDASFEAAMVGSCKLKRIAETPRASVVGEAEPATGSASEGGGKEAEYVRTERLEDHRLTAEGKAIRSGTGAAASEVGCALPSRVDSPFECLADNVDANAEPYAVCARVRKRSRRSCASWAHCTPRRTPWLMACNMNGLFPPNSFALQRNWNPDKTLLESADATQILFSFDQIWRLLSSV</sequence>
<accession>A0A8T1UZF4</accession>
<reference evidence="2" key="1">
    <citation type="submission" date="2021-01" db="EMBL/GenBank/DDBJ databases">
        <title>Phytophthora aleatoria, a newly-described species from Pinus radiata is distinct from Phytophthora cactorum isolates based on comparative genomics.</title>
        <authorList>
            <person name="Mcdougal R."/>
            <person name="Panda P."/>
            <person name="Williams N."/>
            <person name="Studholme D.J."/>
        </authorList>
    </citation>
    <scope>NUCLEOTIDE SEQUENCE</scope>
    <source>
        <strain evidence="2">NZFS 3830</strain>
    </source>
</reference>
<dbReference type="Proteomes" id="UP000688947">
    <property type="component" value="Unassembled WGS sequence"/>
</dbReference>
<dbReference type="EMBL" id="JAENGZ010000013">
    <property type="protein sequence ID" value="KAG6973884.1"/>
    <property type="molecule type" value="Genomic_DNA"/>
</dbReference>